<dbReference type="InterPro" id="IPR012392">
    <property type="entry name" value="3-ktacl-CoA_syn"/>
</dbReference>
<evidence type="ECO:0000259" key="13">
    <source>
        <dbReference type="Pfam" id="PF08541"/>
    </source>
</evidence>
<comment type="caution">
    <text evidence="14">The sequence shown here is derived from an EMBL/GenBank/DDBJ whole genome shotgun (WGS) entry which is preliminary data.</text>
</comment>
<dbReference type="GO" id="GO:0006633">
    <property type="term" value="P:fatty acid biosynthetic process"/>
    <property type="evidence" value="ECO:0007669"/>
    <property type="project" value="UniProtKB-UniPathway"/>
</dbReference>
<dbReference type="PANTHER" id="PTHR31561">
    <property type="entry name" value="3-KETOACYL-COA SYNTHASE"/>
    <property type="match status" value="1"/>
</dbReference>
<feature type="domain" description="Beta-ketoacyl-[acyl-carrier-protein] synthase III C-terminal" evidence="13">
    <location>
        <begin position="386"/>
        <end position="466"/>
    </location>
</feature>
<keyword evidence="5 11" id="KW-0812">Transmembrane</keyword>
<name>A0A7J7HHC6_CAMSI</name>
<dbReference type="GO" id="GO:0009922">
    <property type="term" value="F:fatty acid elongase activity"/>
    <property type="evidence" value="ECO:0007669"/>
    <property type="project" value="UniProtKB-EC"/>
</dbReference>
<dbReference type="GO" id="GO:0016020">
    <property type="term" value="C:membrane"/>
    <property type="evidence" value="ECO:0007669"/>
    <property type="project" value="UniProtKB-SubCell"/>
</dbReference>
<feature type="transmembrane region" description="Helical" evidence="11">
    <location>
        <begin position="67"/>
        <end position="85"/>
    </location>
</feature>
<evidence type="ECO:0000256" key="2">
    <source>
        <dbReference type="ARBA" id="ARBA00005194"/>
    </source>
</evidence>
<evidence type="ECO:0000256" key="9">
    <source>
        <dbReference type="ARBA" id="ARBA00047375"/>
    </source>
</evidence>
<reference evidence="14 15" key="2">
    <citation type="submission" date="2020-07" db="EMBL/GenBank/DDBJ databases">
        <title>Genome assembly of wild tea tree DASZ reveals pedigree and selection history of tea varieties.</title>
        <authorList>
            <person name="Zhang W."/>
        </authorList>
    </citation>
    <scope>NUCLEOTIDE SEQUENCE [LARGE SCALE GENOMIC DNA]</scope>
    <source>
        <strain evidence="15">cv. G240</strain>
        <tissue evidence="14">Leaf</tissue>
    </source>
</reference>
<feature type="domain" description="FAE" evidence="12">
    <location>
        <begin position="84"/>
        <end position="369"/>
    </location>
</feature>
<comment type="catalytic activity">
    <reaction evidence="9">
        <text>a very-long-chain acyl-CoA + malonyl-CoA + H(+) = a very-long-chain 3-oxoacyl-CoA + CO2 + CoA</text>
        <dbReference type="Rhea" id="RHEA:32727"/>
        <dbReference type="ChEBI" id="CHEBI:15378"/>
        <dbReference type="ChEBI" id="CHEBI:16526"/>
        <dbReference type="ChEBI" id="CHEBI:57287"/>
        <dbReference type="ChEBI" id="CHEBI:57384"/>
        <dbReference type="ChEBI" id="CHEBI:90725"/>
        <dbReference type="ChEBI" id="CHEBI:90736"/>
        <dbReference type="EC" id="2.3.1.199"/>
    </reaction>
</comment>
<reference evidence="15" key="1">
    <citation type="journal article" date="2020" name="Nat. Commun.">
        <title>Genome assembly of wild tea tree DASZ reveals pedigree and selection history of tea varieties.</title>
        <authorList>
            <person name="Zhang W."/>
            <person name="Zhang Y."/>
            <person name="Qiu H."/>
            <person name="Guo Y."/>
            <person name="Wan H."/>
            <person name="Zhang X."/>
            <person name="Scossa F."/>
            <person name="Alseekh S."/>
            <person name="Zhang Q."/>
            <person name="Wang P."/>
            <person name="Xu L."/>
            <person name="Schmidt M.H."/>
            <person name="Jia X."/>
            <person name="Li D."/>
            <person name="Zhu A."/>
            <person name="Guo F."/>
            <person name="Chen W."/>
            <person name="Ni D."/>
            <person name="Usadel B."/>
            <person name="Fernie A.R."/>
            <person name="Wen W."/>
        </authorList>
    </citation>
    <scope>NUCLEOTIDE SEQUENCE [LARGE SCALE GENOMIC DNA]</scope>
    <source>
        <strain evidence="15">cv. G240</strain>
    </source>
</reference>
<dbReference type="SUPFAM" id="SSF53901">
    <property type="entry name" value="Thiolase-like"/>
    <property type="match status" value="2"/>
</dbReference>
<keyword evidence="4 10" id="KW-0808">Transferase</keyword>
<comment type="similarity">
    <text evidence="3 10">Belongs to the thiolase-like superfamily. Chalcone/stilbene synthases family.</text>
</comment>
<dbReference type="PIRSF" id="PIRSF036417">
    <property type="entry name" value="3-ktacl-CoA_syn"/>
    <property type="match status" value="1"/>
</dbReference>
<feature type="transmembrane region" description="Helical" evidence="11">
    <location>
        <begin position="26"/>
        <end position="47"/>
    </location>
</feature>
<evidence type="ECO:0000256" key="11">
    <source>
        <dbReference type="SAM" id="Phobius"/>
    </source>
</evidence>
<keyword evidence="8 10" id="KW-0012">Acyltransferase</keyword>
<protein>
    <recommendedName>
        <fullName evidence="10">3-ketoacyl-CoA synthase</fullName>
        <ecNumber evidence="10">2.3.1.-</ecNumber>
    </recommendedName>
</protein>
<keyword evidence="6 11" id="KW-1133">Transmembrane helix</keyword>
<dbReference type="UniPathway" id="UPA00094"/>
<dbReference type="Proteomes" id="UP000593564">
    <property type="component" value="Unassembled WGS sequence"/>
</dbReference>
<dbReference type="AlphaFoldDB" id="A0A7J7HHC6"/>
<keyword evidence="15" id="KW-1185">Reference proteome</keyword>
<evidence type="ECO:0000256" key="8">
    <source>
        <dbReference type="ARBA" id="ARBA00023315"/>
    </source>
</evidence>
<evidence type="ECO:0000313" key="14">
    <source>
        <dbReference type="EMBL" id="KAF5951398.1"/>
    </source>
</evidence>
<dbReference type="InterPro" id="IPR013747">
    <property type="entry name" value="ACP_syn_III_C"/>
</dbReference>
<evidence type="ECO:0000256" key="7">
    <source>
        <dbReference type="ARBA" id="ARBA00023136"/>
    </source>
</evidence>
<evidence type="ECO:0000256" key="4">
    <source>
        <dbReference type="ARBA" id="ARBA00022679"/>
    </source>
</evidence>
<comment type="subcellular location">
    <subcellularLocation>
        <location evidence="1">Membrane</location>
    </subcellularLocation>
</comment>
<gene>
    <name evidence="14" type="ORF">HYC85_009342</name>
</gene>
<dbReference type="Pfam" id="PF08541">
    <property type="entry name" value="ACP_syn_III_C"/>
    <property type="match status" value="1"/>
</dbReference>
<comment type="pathway">
    <text evidence="2 10">Lipid metabolism; fatty acid biosynthesis.</text>
</comment>
<evidence type="ECO:0000256" key="6">
    <source>
        <dbReference type="ARBA" id="ARBA00022989"/>
    </source>
</evidence>
<dbReference type="InterPro" id="IPR013601">
    <property type="entry name" value="FAE1_typ3_polyketide_synth"/>
</dbReference>
<dbReference type="Pfam" id="PF08392">
    <property type="entry name" value="FAE1_CUT1_RppA"/>
    <property type="match status" value="1"/>
</dbReference>
<dbReference type="InterPro" id="IPR016039">
    <property type="entry name" value="Thiolase-like"/>
</dbReference>
<accession>A0A7J7HHC6</accession>
<proteinExistence type="inferred from homology"/>
<sequence length="499" mass="56388">MVNENKALPNFLLSVKLKYVKLGYHYLISHAMYLLLMPLLAIVSVHLSTLEPRDLAHLWNHLKFNLVTVFLCSALLVFLATLHFMTRPRKIYLVNFACYKPEPARMCSRELFIHRQGPFTEENIAFQKKIVERSGLGQKTYLPEAVIRVPPNPCMAEARKEAEMVMFGAIDEVLAKTGVKAKDIGIVIVNCSLFNPTPSLSAMVVNHYKLRGNVLSYSLGGMGCSAGLISIDLAKQLLQVQPNSYALVVSMENITLNWYFGNNRSMLVSNCLFRMGGAAILLSNRSSDRGRSKYQLIHTMRTHKGADDKCYSCVFQEEDETKRIGVALSKDLMAVAGEALKTNITTLGPLVLPMSEQLLFFTTLVARKVLKMKIKPYIPDFKLAFEHFCIHAGGRAVLDELEKNLDLTERHMEPSRMTLYRFGNTSSSSLWYELAYTEAKGRMRKGDRTWQIAFGSGFKCNSAVWRALRTIDPAKEVNPWMDEIDEFPVHVPKVTKIDS</sequence>
<dbReference type="CDD" id="cd00831">
    <property type="entry name" value="CHS_like"/>
    <property type="match status" value="1"/>
</dbReference>
<evidence type="ECO:0000259" key="12">
    <source>
        <dbReference type="Pfam" id="PF08392"/>
    </source>
</evidence>
<evidence type="ECO:0000256" key="10">
    <source>
        <dbReference type="PIRNR" id="PIRNR036417"/>
    </source>
</evidence>
<organism evidence="14 15">
    <name type="scientific">Camellia sinensis</name>
    <name type="common">Tea plant</name>
    <name type="synonym">Thea sinensis</name>
    <dbReference type="NCBI Taxonomy" id="4442"/>
    <lineage>
        <taxon>Eukaryota</taxon>
        <taxon>Viridiplantae</taxon>
        <taxon>Streptophyta</taxon>
        <taxon>Embryophyta</taxon>
        <taxon>Tracheophyta</taxon>
        <taxon>Spermatophyta</taxon>
        <taxon>Magnoliopsida</taxon>
        <taxon>eudicotyledons</taxon>
        <taxon>Gunneridae</taxon>
        <taxon>Pentapetalae</taxon>
        <taxon>asterids</taxon>
        <taxon>Ericales</taxon>
        <taxon>Theaceae</taxon>
        <taxon>Camellia</taxon>
    </lineage>
</organism>
<dbReference type="FunFam" id="3.40.47.10:FF:000028">
    <property type="entry name" value="3-ketoacyl-CoA synthase"/>
    <property type="match status" value="1"/>
</dbReference>
<evidence type="ECO:0000256" key="1">
    <source>
        <dbReference type="ARBA" id="ARBA00004370"/>
    </source>
</evidence>
<dbReference type="Gene3D" id="3.40.47.10">
    <property type="match status" value="1"/>
</dbReference>
<evidence type="ECO:0000256" key="3">
    <source>
        <dbReference type="ARBA" id="ARBA00005531"/>
    </source>
</evidence>
<evidence type="ECO:0000313" key="15">
    <source>
        <dbReference type="Proteomes" id="UP000593564"/>
    </source>
</evidence>
<dbReference type="EMBL" id="JACBKZ010000004">
    <property type="protein sequence ID" value="KAF5951398.1"/>
    <property type="molecule type" value="Genomic_DNA"/>
</dbReference>
<evidence type="ECO:0000256" key="5">
    <source>
        <dbReference type="ARBA" id="ARBA00022692"/>
    </source>
</evidence>
<keyword evidence="7 11" id="KW-0472">Membrane</keyword>
<dbReference type="EC" id="2.3.1.-" evidence="10"/>